<evidence type="ECO:0000313" key="3">
    <source>
        <dbReference type="Proteomes" id="UP000063971"/>
    </source>
</evidence>
<keyword evidence="1" id="KW-0175">Coiled coil</keyword>
<evidence type="ECO:0000256" key="1">
    <source>
        <dbReference type="SAM" id="Coils"/>
    </source>
</evidence>
<dbReference type="EMBL" id="CP012195">
    <property type="protein sequence ID" value="AKT91429.1"/>
    <property type="molecule type" value="Genomic_DNA"/>
</dbReference>
<organism evidence="2 3">
    <name type="scientific">Campylobacter ureolyticus RIGS 9880</name>
    <dbReference type="NCBI Taxonomy" id="1032069"/>
    <lineage>
        <taxon>Bacteria</taxon>
        <taxon>Pseudomonadati</taxon>
        <taxon>Campylobacterota</taxon>
        <taxon>Epsilonproteobacteria</taxon>
        <taxon>Campylobacterales</taxon>
        <taxon>Campylobacteraceae</taxon>
        <taxon>Campylobacter</taxon>
    </lineage>
</organism>
<evidence type="ECO:0000313" key="2">
    <source>
        <dbReference type="EMBL" id="AKT91429.1"/>
    </source>
</evidence>
<dbReference type="Proteomes" id="UP000063971">
    <property type="component" value="Chromosome"/>
</dbReference>
<feature type="coiled-coil region" evidence="1">
    <location>
        <begin position="87"/>
        <end position="114"/>
    </location>
</feature>
<name>A0AAU8UHN4_9BACT</name>
<gene>
    <name evidence="2" type="ORF">CUREO_1623</name>
</gene>
<proteinExistence type="predicted"/>
<evidence type="ECO:0008006" key="4">
    <source>
        <dbReference type="Google" id="ProtNLM"/>
    </source>
</evidence>
<protein>
    <recommendedName>
        <fullName evidence="4">Bacterial mobilisation domain-containing protein</fullName>
    </recommendedName>
</protein>
<reference evidence="2 3" key="1">
    <citation type="journal article" date="2015" name="Genome Announc.">
        <title>Complete Genome Sequence of the Campylobacter ureolyticus Clinical Isolate RIGS 9880.</title>
        <authorList>
            <person name="Miller W.G."/>
            <person name="Yee E."/>
            <person name="On S.L."/>
            <person name="Andersen L.P."/>
            <person name="Bono J.L."/>
        </authorList>
    </citation>
    <scope>NUCLEOTIDE SEQUENCE [LARGE SCALE GENOMIC DNA]</scope>
    <source>
        <strain evidence="2 3">RIGS 9880</strain>
    </source>
</reference>
<accession>A0AAU8UHN4</accession>
<dbReference type="AlphaFoldDB" id="A0AAU8UHN4"/>
<dbReference type="KEGG" id="cure:CUREO_1623"/>
<sequence length="133" mass="15549">MKRRQHIYLNETDIRVLNRIAKQKKESKSSVVRKLISVEKYTNTLKEIEIRNRLIGELVQELNHVGTNLNQIAYHLNADITNIKEAKNDLEKNMCKLQTQINDLKKEIKKLEIDIGVNHTKTPSEFLNKEENG</sequence>
<dbReference type="RefSeq" id="WP_050335894.1">
    <property type="nucleotide sequence ID" value="NZ_CP012195.1"/>
</dbReference>